<comment type="caution">
    <text evidence="1">The sequence shown here is derived from an EMBL/GenBank/DDBJ whole genome shotgun (WGS) entry which is preliminary data.</text>
</comment>
<dbReference type="Proteomes" id="UP000218944">
    <property type="component" value="Unassembled WGS sequence"/>
</dbReference>
<dbReference type="EMBL" id="NSJV01000223">
    <property type="protein sequence ID" value="PAU48718.1"/>
    <property type="molecule type" value="Genomic_DNA"/>
</dbReference>
<accession>A0A2A2D8C9</accession>
<evidence type="ECO:0000313" key="1">
    <source>
        <dbReference type="EMBL" id="PAU48718.1"/>
    </source>
</evidence>
<protein>
    <recommendedName>
        <fullName evidence="3">Aminoglycoside phosphotransferase</fullName>
    </recommendedName>
</protein>
<dbReference type="AlphaFoldDB" id="A0A2A2D8C9"/>
<reference evidence="1 2" key="1">
    <citation type="submission" date="2017-08" db="EMBL/GenBank/DDBJ databases">
        <title>Genome sequence of Streptomyces albireticuli NRRL B-1670.</title>
        <authorList>
            <person name="Graham D.E."/>
            <person name="Mahan K.M."/>
            <person name="Klingeman D.M."/>
            <person name="Hettich R.L."/>
            <person name="Parry R.J."/>
            <person name="Spain J.C."/>
        </authorList>
    </citation>
    <scope>NUCLEOTIDE SEQUENCE [LARGE SCALE GENOMIC DNA]</scope>
    <source>
        <strain evidence="1 2">NRRL B-1670</strain>
    </source>
</reference>
<keyword evidence="2" id="KW-1185">Reference proteome</keyword>
<gene>
    <name evidence="1" type="ORF">CK936_11745</name>
</gene>
<evidence type="ECO:0008006" key="3">
    <source>
        <dbReference type="Google" id="ProtNLM"/>
    </source>
</evidence>
<organism evidence="1 2">
    <name type="scientific">Streptomyces albireticuli</name>
    <dbReference type="NCBI Taxonomy" id="1940"/>
    <lineage>
        <taxon>Bacteria</taxon>
        <taxon>Bacillati</taxon>
        <taxon>Actinomycetota</taxon>
        <taxon>Actinomycetes</taxon>
        <taxon>Kitasatosporales</taxon>
        <taxon>Streptomycetaceae</taxon>
        <taxon>Streptomyces</taxon>
    </lineage>
</organism>
<sequence length="97" mass="10949">MDEQALLVDWGWATRGAPWLDAGYWVIWLVAAGEHPPENAEQWAARIPSWVTAPRHGINAFAHANANMWEEIAGPEPDPWTQRTLDAARRWASHRAA</sequence>
<name>A0A2A2D8C9_9ACTN</name>
<proteinExistence type="predicted"/>
<evidence type="ECO:0000313" key="2">
    <source>
        <dbReference type="Proteomes" id="UP000218944"/>
    </source>
</evidence>